<keyword evidence="1" id="KW-0175">Coiled coil</keyword>
<organism evidence="3 4">
    <name type="scientific">Marasmius crinis-equi</name>
    <dbReference type="NCBI Taxonomy" id="585013"/>
    <lineage>
        <taxon>Eukaryota</taxon>
        <taxon>Fungi</taxon>
        <taxon>Dikarya</taxon>
        <taxon>Basidiomycota</taxon>
        <taxon>Agaricomycotina</taxon>
        <taxon>Agaricomycetes</taxon>
        <taxon>Agaricomycetidae</taxon>
        <taxon>Agaricales</taxon>
        <taxon>Marasmiineae</taxon>
        <taxon>Marasmiaceae</taxon>
        <taxon>Marasmius</taxon>
    </lineage>
</organism>
<feature type="compositionally biased region" description="Pro residues" evidence="2">
    <location>
        <begin position="21"/>
        <end position="32"/>
    </location>
</feature>
<evidence type="ECO:0000256" key="2">
    <source>
        <dbReference type="SAM" id="MobiDB-lite"/>
    </source>
</evidence>
<gene>
    <name evidence="3" type="ORF">V5O48_001789</name>
</gene>
<comment type="caution">
    <text evidence="3">The sequence shown here is derived from an EMBL/GenBank/DDBJ whole genome shotgun (WGS) entry which is preliminary data.</text>
</comment>
<accession>A0ABR3FXD0</accession>
<reference evidence="3 4" key="1">
    <citation type="submission" date="2024-02" db="EMBL/GenBank/DDBJ databases">
        <title>A draft genome for the cacao thread blight pathogen Marasmius crinis-equi.</title>
        <authorList>
            <person name="Cohen S.P."/>
            <person name="Baruah I.K."/>
            <person name="Amoako-Attah I."/>
            <person name="Bukari Y."/>
            <person name="Meinhardt L.W."/>
            <person name="Bailey B.A."/>
        </authorList>
    </citation>
    <scope>NUCLEOTIDE SEQUENCE [LARGE SCALE GENOMIC DNA]</scope>
    <source>
        <strain evidence="3 4">GH-76</strain>
    </source>
</reference>
<evidence type="ECO:0000256" key="1">
    <source>
        <dbReference type="SAM" id="Coils"/>
    </source>
</evidence>
<evidence type="ECO:0000313" key="3">
    <source>
        <dbReference type="EMBL" id="KAL0580196.1"/>
    </source>
</evidence>
<dbReference type="EMBL" id="JBAHYK010000036">
    <property type="protein sequence ID" value="KAL0580196.1"/>
    <property type="molecule type" value="Genomic_DNA"/>
</dbReference>
<protein>
    <submittedName>
        <fullName evidence="3">Uncharacterized protein</fullName>
    </submittedName>
</protein>
<feature type="compositionally biased region" description="Polar residues" evidence="2">
    <location>
        <begin position="11"/>
        <end position="20"/>
    </location>
</feature>
<feature type="compositionally biased region" description="Polar residues" evidence="2">
    <location>
        <begin position="96"/>
        <end position="109"/>
    </location>
</feature>
<dbReference type="Proteomes" id="UP001465976">
    <property type="component" value="Unassembled WGS sequence"/>
</dbReference>
<feature type="region of interest" description="Disordered" evidence="2">
    <location>
        <begin position="1"/>
        <end position="135"/>
    </location>
</feature>
<keyword evidence="4" id="KW-1185">Reference proteome</keyword>
<evidence type="ECO:0000313" key="4">
    <source>
        <dbReference type="Proteomes" id="UP001465976"/>
    </source>
</evidence>
<name>A0ABR3FXD0_9AGAR</name>
<feature type="compositionally biased region" description="Gly residues" evidence="2">
    <location>
        <begin position="67"/>
        <end position="78"/>
    </location>
</feature>
<feature type="compositionally biased region" description="Polar residues" evidence="2">
    <location>
        <begin position="124"/>
        <end position="134"/>
    </location>
</feature>
<sequence length="241" mass="25921">MEDIPPATAKLSETISQSPHLPSPTQPSPRPSTPREPRQREPVTTTTGTGSEPPRQPRMHRGRGDFRGMGVGRGGPFRGTGAEPPRGPRNRGPPSTMVSTATPPINTGVNSQSPASASQNPQNGTASAPSTPSQPALIPAHVVDIEIPTYEELFPSNAATERLKALQAMLDNHMKDYTNSQRECKAVARSTQRAIHDFELSTIDLKAAEARRKGTAVQLDMAKNGVLGIDYVPREQDKILL</sequence>
<feature type="compositionally biased region" description="Low complexity" evidence="2">
    <location>
        <begin position="110"/>
        <end position="123"/>
    </location>
</feature>
<feature type="coiled-coil region" evidence="1">
    <location>
        <begin position="156"/>
        <end position="183"/>
    </location>
</feature>
<proteinExistence type="predicted"/>